<sequence>MVHVRLNGGVSVISTRALNRTLLARQLLTERVALAPLAAIEHLVAMQGQHPNSPYIGLWTRLAPFAHDDLAALLRDGRAVRSLTLRRTVHVSSAADYAWVRPAVQPVVATALKSSYYASEIEGLDLDELTRAGREILAGSTLTRKEFGRLLAERFPGRHAGRLADTVEVTAALTHAARNGAWGGWRHPSNVAVALAEEQTGVPMREDRDLDGLIRRYLAAFGPASVMDAQAWSGLTRLRERFDAMRPSLRVLKGENSTELFDLPDGVLADADGEVPVRFLPAFDNALLGHRDRTRVISDEDRKRYAAGAAGGVPMVLVDGFAAATWTVAGTEVTVTPTRPLADADAAAVAAEGARLLDFIAPDDPDRRLVLADPVS</sequence>
<dbReference type="InterPro" id="IPR009351">
    <property type="entry name" value="AlkZ-like"/>
</dbReference>
<dbReference type="EMBL" id="FNGF01000002">
    <property type="protein sequence ID" value="SDK90098.1"/>
    <property type="molecule type" value="Genomic_DNA"/>
</dbReference>
<organism evidence="1 2">
    <name type="scientific">Glycomyces sambucus</name>
    <dbReference type="NCBI Taxonomy" id="380244"/>
    <lineage>
        <taxon>Bacteria</taxon>
        <taxon>Bacillati</taxon>
        <taxon>Actinomycetota</taxon>
        <taxon>Actinomycetes</taxon>
        <taxon>Glycomycetales</taxon>
        <taxon>Glycomycetaceae</taxon>
        <taxon>Glycomyces</taxon>
    </lineage>
</organism>
<evidence type="ECO:0000313" key="1">
    <source>
        <dbReference type="EMBL" id="SDK90098.1"/>
    </source>
</evidence>
<dbReference type="AlphaFoldDB" id="A0A1G9FNU1"/>
<keyword evidence="2" id="KW-1185">Reference proteome</keyword>
<dbReference type="Proteomes" id="UP000198662">
    <property type="component" value="Unassembled WGS sequence"/>
</dbReference>
<dbReference type="STRING" id="380244.SAMN05216298_1931"/>
<dbReference type="PANTHER" id="PTHR38479:SF2">
    <property type="entry name" value="WINGED HELIX DNA-BINDING DOMAIN-CONTAINING PROTEIN"/>
    <property type="match status" value="1"/>
</dbReference>
<name>A0A1G9FNU1_9ACTN</name>
<accession>A0A1G9FNU1</accession>
<keyword evidence="1" id="KW-0238">DNA-binding</keyword>
<protein>
    <submittedName>
        <fullName evidence="1">Winged helix DNA-binding domain-containing protein</fullName>
    </submittedName>
</protein>
<evidence type="ECO:0000313" key="2">
    <source>
        <dbReference type="Proteomes" id="UP000198662"/>
    </source>
</evidence>
<dbReference type="Pfam" id="PF06224">
    <property type="entry name" value="AlkZ-like"/>
    <property type="match status" value="1"/>
</dbReference>
<gene>
    <name evidence="1" type="ORF">SAMN05216298_1931</name>
</gene>
<reference evidence="2" key="1">
    <citation type="submission" date="2016-10" db="EMBL/GenBank/DDBJ databases">
        <authorList>
            <person name="Varghese N."/>
            <person name="Submissions S."/>
        </authorList>
    </citation>
    <scope>NUCLEOTIDE SEQUENCE [LARGE SCALE GENOMIC DNA]</scope>
    <source>
        <strain evidence="2">CGMCC 4.3147</strain>
    </source>
</reference>
<dbReference type="PANTHER" id="PTHR38479">
    <property type="entry name" value="LMO0824 PROTEIN"/>
    <property type="match status" value="1"/>
</dbReference>
<proteinExistence type="predicted"/>
<dbReference type="GO" id="GO:0003677">
    <property type="term" value="F:DNA binding"/>
    <property type="evidence" value="ECO:0007669"/>
    <property type="project" value="UniProtKB-KW"/>
</dbReference>